<protein>
    <recommendedName>
        <fullName evidence="1">MOSC domain-containing protein</fullName>
    </recommendedName>
</protein>
<dbReference type="PANTHER" id="PTHR36930:SF1">
    <property type="entry name" value="MOSC DOMAIN-CONTAINING PROTEIN"/>
    <property type="match status" value="1"/>
</dbReference>
<organism evidence="2 3">
    <name type="scientific">Vulcanimicrobium alpinum</name>
    <dbReference type="NCBI Taxonomy" id="3016050"/>
    <lineage>
        <taxon>Bacteria</taxon>
        <taxon>Bacillati</taxon>
        <taxon>Vulcanimicrobiota</taxon>
        <taxon>Vulcanimicrobiia</taxon>
        <taxon>Vulcanimicrobiales</taxon>
        <taxon>Vulcanimicrobiaceae</taxon>
        <taxon>Vulcanimicrobium</taxon>
    </lineage>
</organism>
<dbReference type="RefSeq" id="WP_317995412.1">
    <property type="nucleotide sequence ID" value="NZ_AP025523.1"/>
</dbReference>
<dbReference type="KEGG" id="vab:WPS_31250"/>
<dbReference type="Gene3D" id="2.40.33.20">
    <property type="entry name" value="PK beta-barrel domain-like"/>
    <property type="match status" value="1"/>
</dbReference>
<dbReference type="SUPFAM" id="SSF50800">
    <property type="entry name" value="PK beta-barrel domain-like"/>
    <property type="match status" value="1"/>
</dbReference>
<dbReference type="InterPro" id="IPR052716">
    <property type="entry name" value="MOSC_domain"/>
</dbReference>
<sequence>MILGIYTTSAAGEPMRGHDRIAVSPGAGLAGDRYASGGGHWSYRASYVNEITFIEAEAVERLCSELGIAPIDPARLRRNVVTRGVALQGLIAREFAIGDALFRGVRPCDPCAYLEGLLGIPLRATLAEHGGLRASVVRAGTIAVSEAIVIR</sequence>
<dbReference type="PANTHER" id="PTHR36930">
    <property type="entry name" value="METAL-SULFUR CLUSTER BIOSYNTHESIS PROTEINS YUAD-RELATED"/>
    <property type="match status" value="1"/>
</dbReference>
<feature type="domain" description="MOSC" evidence="1">
    <location>
        <begin position="13"/>
        <end position="151"/>
    </location>
</feature>
<dbReference type="GO" id="GO:0030170">
    <property type="term" value="F:pyridoxal phosphate binding"/>
    <property type="evidence" value="ECO:0007669"/>
    <property type="project" value="InterPro"/>
</dbReference>
<dbReference type="Pfam" id="PF03473">
    <property type="entry name" value="MOSC"/>
    <property type="match status" value="1"/>
</dbReference>
<accession>A0AAN1XYS2</accession>
<dbReference type="Proteomes" id="UP001317532">
    <property type="component" value="Chromosome"/>
</dbReference>
<dbReference type="GO" id="GO:0003824">
    <property type="term" value="F:catalytic activity"/>
    <property type="evidence" value="ECO:0007669"/>
    <property type="project" value="InterPro"/>
</dbReference>
<proteinExistence type="predicted"/>
<dbReference type="AlphaFoldDB" id="A0AAN1XYS2"/>
<name>A0AAN1XYS2_UNVUL</name>
<dbReference type="EMBL" id="AP025523">
    <property type="protein sequence ID" value="BDE07849.1"/>
    <property type="molecule type" value="Genomic_DNA"/>
</dbReference>
<dbReference type="PROSITE" id="PS51340">
    <property type="entry name" value="MOSC"/>
    <property type="match status" value="1"/>
</dbReference>
<evidence type="ECO:0000259" key="1">
    <source>
        <dbReference type="PROSITE" id="PS51340"/>
    </source>
</evidence>
<dbReference type="InterPro" id="IPR005302">
    <property type="entry name" value="MoCF_Sase_C"/>
</dbReference>
<evidence type="ECO:0000313" key="2">
    <source>
        <dbReference type="EMBL" id="BDE07849.1"/>
    </source>
</evidence>
<evidence type="ECO:0000313" key="3">
    <source>
        <dbReference type="Proteomes" id="UP001317532"/>
    </source>
</evidence>
<keyword evidence="3" id="KW-1185">Reference proteome</keyword>
<gene>
    <name evidence="2" type="ORF">WPS_31250</name>
</gene>
<reference evidence="2 3" key="1">
    <citation type="journal article" date="2022" name="ISME Commun">
        <title>Vulcanimicrobium alpinus gen. nov. sp. nov., the first cultivated representative of the candidate phylum 'Eremiobacterota', is a metabolically versatile aerobic anoxygenic phototroph.</title>
        <authorList>
            <person name="Yabe S."/>
            <person name="Muto K."/>
            <person name="Abe K."/>
            <person name="Yokota A."/>
            <person name="Staudigel H."/>
            <person name="Tebo B.M."/>
        </authorList>
    </citation>
    <scope>NUCLEOTIDE SEQUENCE [LARGE SCALE GENOMIC DNA]</scope>
    <source>
        <strain evidence="2 3">WC8-2</strain>
    </source>
</reference>
<dbReference type="GO" id="GO:0030151">
    <property type="term" value="F:molybdenum ion binding"/>
    <property type="evidence" value="ECO:0007669"/>
    <property type="project" value="InterPro"/>
</dbReference>
<dbReference type="InterPro" id="IPR011037">
    <property type="entry name" value="Pyrv_Knase-like_insert_dom_sf"/>
</dbReference>